<name>A0A6L2KZ86_TANCI</name>
<organism evidence="2">
    <name type="scientific">Tanacetum cinerariifolium</name>
    <name type="common">Dalmatian daisy</name>
    <name type="synonym">Chrysanthemum cinerariifolium</name>
    <dbReference type="NCBI Taxonomy" id="118510"/>
    <lineage>
        <taxon>Eukaryota</taxon>
        <taxon>Viridiplantae</taxon>
        <taxon>Streptophyta</taxon>
        <taxon>Embryophyta</taxon>
        <taxon>Tracheophyta</taxon>
        <taxon>Spermatophyta</taxon>
        <taxon>Magnoliopsida</taxon>
        <taxon>eudicotyledons</taxon>
        <taxon>Gunneridae</taxon>
        <taxon>Pentapetalae</taxon>
        <taxon>asterids</taxon>
        <taxon>campanulids</taxon>
        <taxon>Asterales</taxon>
        <taxon>Asteraceae</taxon>
        <taxon>Asteroideae</taxon>
        <taxon>Anthemideae</taxon>
        <taxon>Anthemidinae</taxon>
        <taxon>Tanacetum</taxon>
    </lineage>
</organism>
<evidence type="ECO:0000256" key="1">
    <source>
        <dbReference type="SAM" id="MobiDB-lite"/>
    </source>
</evidence>
<accession>A0A6L2KZ86</accession>
<evidence type="ECO:0000313" key="2">
    <source>
        <dbReference type="EMBL" id="GEU54536.1"/>
    </source>
</evidence>
<sequence>MHPICFRFKYNHGEILYKYLERKYVDGHVDIFDMVDINLFTVIALNRMVLQLRYTEHGFTVVNSYQRPPPQVRATIEDISQPGYGVDNSGLSHDESFGVDDLDLNVRVNEVVDGSDEEDVLHGSGEEDAKQGNDHEVVEGTSGKQVNYDVNGVDSAYETQYMLSLVKMQDVLREEDIDVVNLDGFDNDTSNENETSTNRRRRLNELRREMGGIMNGSGRWKYSFYTGYKFSSSEEGKDIVYLHSIE</sequence>
<protein>
    <submittedName>
        <fullName evidence="2">Uncharacterized protein</fullName>
    </submittedName>
</protein>
<feature type="region of interest" description="Disordered" evidence="1">
    <location>
        <begin position="115"/>
        <end position="145"/>
    </location>
</feature>
<proteinExistence type="predicted"/>
<comment type="caution">
    <text evidence="2">The sequence shown here is derived from an EMBL/GenBank/DDBJ whole genome shotgun (WGS) entry which is preliminary data.</text>
</comment>
<gene>
    <name evidence="2" type="ORF">Tci_026514</name>
</gene>
<dbReference type="AlphaFoldDB" id="A0A6L2KZ86"/>
<reference evidence="2" key="1">
    <citation type="journal article" date="2019" name="Sci. Rep.">
        <title>Draft genome of Tanacetum cinerariifolium, the natural source of mosquito coil.</title>
        <authorList>
            <person name="Yamashiro T."/>
            <person name="Shiraishi A."/>
            <person name="Satake H."/>
            <person name="Nakayama K."/>
        </authorList>
    </citation>
    <scope>NUCLEOTIDE SEQUENCE</scope>
</reference>
<dbReference type="EMBL" id="BKCJ010003346">
    <property type="protein sequence ID" value="GEU54536.1"/>
    <property type="molecule type" value="Genomic_DNA"/>
</dbReference>
<feature type="compositionally biased region" description="Basic and acidic residues" evidence="1">
    <location>
        <begin position="120"/>
        <end position="138"/>
    </location>
</feature>